<protein>
    <submittedName>
        <fullName evidence="1">Activating signal cointegrator 1 complex subunit 2</fullName>
    </submittedName>
</protein>
<keyword evidence="2" id="KW-1185">Reference proteome</keyword>
<evidence type="ECO:0000313" key="2">
    <source>
        <dbReference type="Proteomes" id="UP001233172"/>
    </source>
</evidence>
<reference evidence="1" key="1">
    <citation type="journal article" date="2023" name="PLoS Negl. Trop. Dis.">
        <title>A genome sequence for Biomphalaria pfeifferi, the major vector snail for the human-infecting parasite Schistosoma mansoni.</title>
        <authorList>
            <person name="Bu L."/>
            <person name="Lu L."/>
            <person name="Laidemitt M.R."/>
            <person name="Zhang S.M."/>
            <person name="Mutuku M."/>
            <person name="Mkoji G."/>
            <person name="Steinauer M."/>
            <person name="Loker E.S."/>
        </authorList>
    </citation>
    <scope>NUCLEOTIDE SEQUENCE</scope>
    <source>
        <strain evidence="1">KasaAsao</strain>
    </source>
</reference>
<dbReference type="AlphaFoldDB" id="A0AAD8C357"/>
<reference evidence="1" key="2">
    <citation type="submission" date="2023-04" db="EMBL/GenBank/DDBJ databases">
        <authorList>
            <person name="Bu L."/>
            <person name="Lu L."/>
            <person name="Laidemitt M.R."/>
            <person name="Zhang S.M."/>
            <person name="Mutuku M."/>
            <person name="Mkoji G."/>
            <person name="Steinauer M."/>
            <person name="Loker E.S."/>
        </authorList>
    </citation>
    <scope>NUCLEOTIDE SEQUENCE</scope>
    <source>
        <strain evidence="1">KasaAsao</strain>
        <tissue evidence="1">Whole Snail</tissue>
    </source>
</reference>
<gene>
    <name evidence="1" type="ORF">Bpfe_005044</name>
</gene>
<accession>A0AAD8C357</accession>
<dbReference type="Proteomes" id="UP001233172">
    <property type="component" value="Unassembled WGS sequence"/>
</dbReference>
<organism evidence="1 2">
    <name type="scientific">Biomphalaria pfeifferi</name>
    <name type="common">Bloodfluke planorb</name>
    <name type="synonym">Freshwater snail</name>
    <dbReference type="NCBI Taxonomy" id="112525"/>
    <lineage>
        <taxon>Eukaryota</taxon>
        <taxon>Metazoa</taxon>
        <taxon>Spiralia</taxon>
        <taxon>Lophotrochozoa</taxon>
        <taxon>Mollusca</taxon>
        <taxon>Gastropoda</taxon>
        <taxon>Heterobranchia</taxon>
        <taxon>Euthyneura</taxon>
        <taxon>Panpulmonata</taxon>
        <taxon>Hygrophila</taxon>
        <taxon>Lymnaeoidea</taxon>
        <taxon>Planorbidae</taxon>
        <taxon>Biomphalaria</taxon>
    </lineage>
</organism>
<proteinExistence type="predicted"/>
<dbReference type="EMBL" id="JASAOG010000013">
    <property type="protein sequence ID" value="KAK0065611.1"/>
    <property type="molecule type" value="Genomic_DNA"/>
</dbReference>
<name>A0AAD8C357_BIOPF</name>
<sequence length="72" mass="7709">MAKGVTLPNSTELPVPSEAVPAEITLHKINFIQTPLSALTTGQDKRGLTVVPELAITGQREHIGEHDVTLII</sequence>
<comment type="caution">
    <text evidence="1">The sequence shown here is derived from an EMBL/GenBank/DDBJ whole genome shotgun (WGS) entry which is preliminary data.</text>
</comment>
<evidence type="ECO:0000313" key="1">
    <source>
        <dbReference type="EMBL" id="KAK0065611.1"/>
    </source>
</evidence>